<accession>A0A2T1C5C5</accession>
<dbReference type="InterPro" id="IPR011335">
    <property type="entry name" value="Restrct_endonuc-II-like"/>
</dbReference>
<name>A0A2T1C5C5_9CYAN</name>
<dbReference type="OrthoDB" id="461333at2"/>
<dbReference type="CDD" id="cd06260">
    <property type="entry name" value="DUF820-like"/>
    <property type="match status" value="1"/>
</dbReference>
<keyword evidence="3" id="KW-1185">Reference proteome</keyword>
<comment type="caution">
    <text evidence="2">The sequence shown here is derived from an EMBL/GenBank/DDBJ whole genome shotgun (WGS) entry which is preliminary data.</text>
</comment>
<dbReference type="PANTHER" id="PTHR34107:SF1">
    <property type="entry name" value="SLL0198 PROTEIN"/>
    <property type="match status" value="1"/>
</dbReference>
<gene>
    <name evidence="2" type="ORF">C7B64_08525</name>
</gene>
<proteinExistence type="predicted"/>
<dbReference type="Proteomes" id="UP000238762">
    <property type="component" value="Unassembled WGS sequence"/>
</dbReference>
<sequence>MVQTPSKPITLEEFLELAETKPASEYFDGQIIQKPMPQGQHSIIQAEIIVMLTLALKKTGIATPFPELRCTFANRSIVPDIAVFKNSRIPRTESGDIANNFTTAPDWTIEILSPAQSTTKVLKNITHCLKHGSQMGWLIDPEERSILVCQSGSELRIIDETKASLPLPEFASVIKLTVGDIFDCLR</sequence>
<evidence type="ECO:0000313" key="2">
    <source>
        <dbReference type="EMBL" id="PSB03456.1"/>
    </source>
</evidence>
<dbReference type="EMBL" id="PVWJ01000032">
    <property type="protein sequence ID" value="PSB03456.1"/>
    <property type="molecule type" value="Genomic_DNA"/>
</dbReference>
<dbReference type="Pfam" id="PF05685">
    <property type="entry name" value="Uma2"/>
    <property type="match status" value="1"/>
</dbReference>
<dbReference type="InterPro" id="IPR012296">
    <property type="entry name" value="Nuclease_put_TT1808"/>
</dbReference>
<dbReference type="InterPro" id="IPR008538">
    <property type="entry name" value="Uma2"/>
</dbReference>
<dbReference type="AlphaFoldDB" id="A0A2T1C5C5"/>
<dbReference type="RefSeq" id="WP_106288229.1">
    <property type="nucleotide sequence ID" value="NZ_CAWNTC010000002.1"/>
</dbReference>
<reference evidence="2 3" key="2">
    <citation type="submission" date="2018-03" db="EMBL/GenBank/DDBJ databases">
        <title>The ancient ancestry and fast evolution of plastids.</title>
        <authorList>
            <person name="Moore K.R."/>
            <person name="Magnabosco C."/>
            <person name="Momper L."/>
            <person name="Gold D.A."/>
            <person name="Bosak T."/>
            <person name="Fournier G.P."/>
        </authorList>
    </citation>
    <scope>NUCLEOTIDE SEQUENCE [LARGE SCALE GENOMIC DNA]</scope>
    <source>
        <strain evidence="2 3">CCAP 1448/3</strain>
    </source>
</reference>
<evidence type="ECO:0000313" key="3">
    <source>
        <dbReference type="Proteomes" id="UP000238762"/>
    </source>
</evidence>
<organism evidence="2 3">
    <name type="scientific">Merismopedia glauca CCAP 1448/3</name>
    <dbReference type="NCBI Taxonomy" id="1296344"/>
    <lineage>
        <taxon>Bacteria</taxon>
        <taxon>Bacillati</taxon>
        <taxon>Cyanobacteriota</taxon>
        <taxon>Cyanophyceae</taxon>
        <taxon>Synechococcales</taxon>
        <taxon>Merismopediaceae</taxon>
        <taxon>Merismopedia</taxon>
    </lineage>
</organism>
<protein>
    <recommendedName>
        <fullName evidence="1">Putative restriction endonuclease domain-containing protein</fullName>
    </recommendedName>
</protein>
<evidence type="ECO:0000259" key="1">
    <source>
        <dbReference type="Pfam" id="PF05685"/>
    </source>
</evidence>
<dbReference type="Gene3D" id="3.90.1570.10">
    <property type="entry name" value="tt1808, chain A"/>
    <property type="match status" value="1"/>
</dbReference>
<dbReference type="PANTHER" id="PTHR34107">
    <property type="entry name" value="SLL0198 PROTEIN-RELATED"/>
    <property type="match status" value="1"/>
</dbReference>
<dbReference type="SUPFAM" id="SSF52980">
    <property type="entry name" value="Restriction endonuclease-like"/>
    <property type="match status" value="1"/>
</dbReference>
<feature type="domain" description="Putative restriction endonuclease" evidence="1">
    <location>
        <begin position="11"/>
        <end position="177"/>
    </location>
</feature>
<reference evidence="2 3" key="1">
    <citation type="submission" date="2018-02" db="EMBL/GenBank/DDBJ databases">
        <authorList>
            <person name="Cohen D.B."/>
            <person name="Kent A.D."/>
        </authorList>
    </citation>
    <scope>NUCLEOTIDE SEQUENCE [LARGE SCALE GENOMIC DNA]</scope>
    <source>
        <strain evidence="2 3">CCAP 1448/3</strain>
    </source>
</reference>